<gene>
    <name evidence="3" type="ORF">DMC30DRAFT_346799</name>
</gene>
<dbReference type="InterPro" id="IPR017359">
    <property type="entry name" value="Phi-like"/>
</dbReference>
<feature type="domain" description="Small nuclear ribonucleoprotein Prp3 C-terminal" evidence="2">
    <location>
        <begin position="203"/>
        <end position="267"/>
    </location>
</feature>
<feature type="region of interest" description="Disordered" evidence="1">
    <location>
        <begin position="166"/>
        <end position="193"/>
    </location>
</feature>
<dbReference type="PANTHER" id="PTHR15955">
    <property type="entry name" value="RWD DOMAIN CONTAINING PROTEIN 2"/>
    <property type="match status" value="1"/>
</dbReference>
<dbReference type="SUPFAM" id="SSF54495">
    <property type="entry name" value="UBC-like"/>
    <property type="match status" value="1"/>
</dbReference>
<dbReference type="InterPro" id="IPR010541">
    <property type="entry name" value="Prp3_C"/>
</dbReference>
<dbReference type="OrthoDB" id="432412at2759"/>
<comment type="caution">
    <text evidence="3">The sequence shown here is derived from an EMBL/GenBank/DDBJ whole genome shotgun (WGS) entry which is preliminary data.</text>
</comment>
<dbReference type="Proteomes" id="UP000311382">
    <property type="component" value="Unassembled WGS sequence"/>
</dbReference>
<organism evidence="3 4">
    <name type="scientific">Rhodotorula diobovata</name>
    <dbReference type="NCBI Taxonomy" id="5288"/>
    <lineage>
        <taxon>Eukaryota</taxon>
        <taxon>Fungi</taxon>
        <taxon>Dikarya</taxon>
        <taxon>Basidiomycota</taxon>
        <taxon>Pucciniomycotina</taxon>
        <taxon>Microbotryomycetes</taxon>
        <taxon>Sporidiobolales</taxon>
        <taxon>Sporidiobolaceae</taxon>
        <taxon>Rhodotorula</taxon>
    </lineage>
</organism>
<proteinExistence type="predicted"/>
<dbReference type="AlphaFoldDB" id="A0A5C5G474"/>
<keyword evidence="4" id="KW-1185">Reference proteome</keyword>
<dbReference type="PANTHER" id="PTHR15955:SF10">
    <property type="entry name" value="DUF1115 DOMAIN PROTEIN (AFU_ORTHOLOGUE AFUA_5G14750)"/>
    <property type="match status" value="1"/>
</dbReference>
<name>A0A5C5G474_9BASI</name>
<dbReference type="EMBL" id="SOZI01000007">
    <property type="protein sequence ID" value="TNY23898.1"/>
    <property type="molecule type" value="Genomic_DNA"/>
</dbReference>
<dbReference type="STRING" id="5288.A0A5C5G474"/>
<sequence>MAPLLPQPALELQLETLELAESLFPLPGELEVDEHSAAALPSLRAWIKAGTDGDRSTVTADELSFTVTLSLEQERDPSSPYPLVLQVRIPLTPSVDARHTLDDGASAATVHLQQPVWLSRTAHDALAASLPSANPRTFLSNADLLLETIDYVRNQAIALLPPPASAAELARPNGGGGGGSGGRRRRAAPARADGEDDEEYRVWLWFPSLSTREKRDDIVNWAGDYSLTGFVLAGKPAIMCLEGTESNVQAFLSDIKANSWADIPSFQKKVSERYRTPLLPAPPPTPGAPQPADPTRHRIFSDMSEITSLIARTGGRANRGEMGDVRDFLAAKGLGEAFGAVVGGGQFS</sequence>
<dbReference type="InterPro" id="IPR016135">
    <property type="entry name" value="UBQ-conjugating_enzyme/RWD"/>
</dbReference>
<protein>
    <recommendedName>
        <fullName evidence="2">Small nuclear ribonucleoprotein Prp3 C-terminal domain-containing protein</fullName>
    </recommendedName>
</protein>
<evidence type="ECO:0000259" key="2">
    <source>
        <dbReference type="Pfam" id="PF06544"/>
    </source>
</evidence>
<dbReference type="CDD" id="cd24163">
    <property type="entry name" value="RWDD2_C"/>
    <property type="match status" value="1"/>
</dbReference>
<reference evidence="3 4" key="1">
    <citation type="submission" date="2019-03" db="EMBL/GenBank/DDBJ databases">
        <title>Rhodosporidium diobovatum UCD-FST 08-225 genome sequencing, assembly, and annotation.</title>
        <authorList>
            <person name="Fakankun I.U."/>
            <person name="Fristensky B."/>
            <person name="Levin D.B."/>
        </authorList>
    </citation>
    <scope>NUCLEOTIDE SEQUENCE [LARGE SCALE GENOMIC DNA]</scope>
    <source>
        <strain evidence="3 4">UCD-FST 08-225</strain>
    </source>
</reference>
<evidence type="ECO:0000313" key="3">
    <source>
        <dbReference type="EMBL" id="TNY23898.1"/>
    </source>
</evidence>
<dbReference type="Gene3D" id="3.10.110.10">
    <property type="entry name" value="Ubiquitin Conjugating Enzyme"/>
    <property type="match status" value="1"/>
</dbReference>
<evidence type="ECO:0000256" key="1">
    <source>
        <dbReference type="SAM" id="MobiDB-lite"/>
    </source>
</evidence>
<accession>A0A5C5G474</accession>
<dbReference type="Pfam" id="PF06544">
    <property type="entry name" value="Prp3_C"/>
    <property type="match status" value="1"/>
</dbReference>
<evidence type="ECO:0000313" key="4">
    <source>
        <dbReference type="Proteomes" id="UP000311382"/>
    </source>
</evidence>
<dbReference type="InterPro" id="IPR059181">
    <property type="entry name" value="RWDD2A-B_C"/>
</dbReference>
<dbReference type="PIRSF" id="PIRSF038021">
    <property type="entry name" value="UCP038021_RWDD2"/>
    <property type="match status" value="1"/>
</dbReference>